<feature type="repeat" description="ANK" evidence="3">
    <location>
        <begin position="573"/>
        <end position="605"/>
    </location>
</feature>
<protein>
    <submittedName>
        <fullName evidence="4">Uncharacterized protein</fullName>
    </submittedName>
</protein>
<dbReference type="InterPro" id="IPR036770">
    <property type="entry name" value="Ankyrin_rpt-contain_sf"/>
</dbReference>
<keyword evidence="2 3" id="KW-0040">ANK repeat</keyword>
<evidence type="ECO:0000313" key="4">
    <source>
        <dbReference type="EMBL" id="RSL87744.1"/>
    </source>
</evidence>
<evidence type="ECO:0000256" key="3">
    <source>
        <dbReference type="PROSITE-ProRule" id="PRU00023"/>
    </source>
</evidence>
<dbReference type="PANTHER" id="PTHR24123">
    <property type="entry name" value="ANKYRIN REPEAT-CONTAINING"/>
    <property type="match status" value="1"/>
</dbReference>
<dbReference type="PANTHER" id="PTHR24123:SF33">
    <property type="entry name" value="PROTEIN HOS4"/>
    <property type="match status" value="1"/>
</dbReference>
<dbReference type="Proteomes" id="UP000288429">
    <property type="component" value="Unassembled WGS sequence"/>
</dbReference>
<accession>A0A428SDC8</accession>
<evidence type="ECO:0000256" key="1">
    <source>
        <dbReference type="ARBA" id="ARBA00022737"/>
    </source>
</evidence>
<proteinExistence type="predicted"/>
<keyword evidence="1" id="KW-0677">Repeat</keyword>
<dbReference type="InterPro" id="IPR002110">
    <property type="entry name" value="Ankyrin_rpt"/>
</dbReference>
<feature type="repeat" description="ANK" evidence="3">
    <location>
        <begin position="305"/>
        <end position="337"/>
    </location>
</feature>
<feature type="repeat" description="ANK" evidence="3">
    <location>
        <begin position="236"/>
        <end position="268"/>
    </location>
</feature>
<dbReference type="PROSITE" id="PS50297">
    <property type="entry name" value="ANK_REP_REGION"/>
    <property type="match status" value="6"/>
</dbReference>
<dbReference type="SUPFAM" id="SSF48403">
    <property type="entry name" value="Ankyrin repeat"/>
    <property type="match status" value="2"/>
</dbReference>
<feature type="repeat" description="ANK" evidence="3">
    <location>
        <begin position="507"/>
        <end position="539"/>
    </location>
</feature>
<name>A0A428SDC8_9HYPO</name>
<feature type="repeat" description="ANK" evidence="3">
    <location>
        <begin position="203"/>
        <end position="235"/>
    </location>
</feature>
<dbReference type="InterPro" id="IPR051165">
    <property type="entry name" value="Multifunctional_ANK_Repeat"/>
</dbReference>
<keyword evidence="5" id="KW-1185">Reference proteome</keyword>
<feature type="repeat" description="ANK" evidence="3">
    <location>
        <begin position="675"/>
        <end position="707"/>
    </location>
</feature>
<dbReference type="SMART" id="SM00248">
    <property type="entry name" value="ANK"/>
    <property type="match status" value="15"/>
</dbReference>
<evidence type="ECO:0000256" key="2">
    <source>
        <dbReference type="ARBA" id="ARBA00023043"/>
    </source>
</evidence>
<organism evidence="4 5">
    <name type="scientific">Fusarium ambrosium</name>
    <dbReference type="NCBI Taxonomy" id="131363"/>
    <lineage>
        <taxon>Eukaryota</taxon>
        <taxon>Fungi</taxon>
        <taxon>Dikarya</taxon>
        <taxon>Ascomycota</taxon>
        <taxon>Pezizomycotina</taxon>
        <taxon>Sordariomycetes</taxon>
        <taxon>Hypocreomycetidae</taxon>
        <taxon>Hypocreales</taxon>
        <taxon>Nectriaceae</taxon>
        <taxon>Fusarium</taxon>
        <taxon>Fusarium solani species complex</taxon>
    </lineage>
</organism>
<reference evidence="4 5" key="1">
    <citation type="submission" date="2017-06" db="EMBL/GenBank/DDBJ databases">
        <title>Cmopartive genomic analysis of Ambrosia Fusariam Clade fungi.</title>
        <authorList>
            <person name="Stajich J.E."/>
            <person name="Carrillo J."/>
            <person name="Kijimoto T."/>
            <person name="Eskalen A."/>
            <person name="O'Donnell K."/>
            <person name="Kasson M."/>
        </authorList>
    </citation>
    <scope>NUCLEOTIDE SEQUENCE [LARGE SCALE GENOMIC DNA]</scope>
    <source>
        <strain evidence="4 5">NRRL 20438</strain>
    </source>
</reference>
<sequence length="784" mass="86587">MDTLSKCGTMENIEKALSKLPDNLDNAFEGAMKQILRKRDFDKELASHVITWVVHAEVDLTIAQIQDSFAFYKSKGDSWQGNRPSKGLLTRVCAGLVVEDSDKGTLRLVHESVKRRLKDGILYKNADLEIAKTCLSCLRADTSDNNSETPLLKYASSHWARHWHDSQDNDPEVHIQIKKFFFSKKKLMRAFRTIPDAPGRTVEGMTGLHAAVFYNLGAHAKTLIKAGADVDAQCSDGQTALHWAAALGRCRLVKYLVRKEANPNVQDASRDTPIHKCLSRPTLNNLEIVKSLVQAKAQLDITGAKGHTPLSLVIRYGPTAVAKLLIESQPDVNAEVTTGWTSLRELFCHGHEMETEFQKSGRNTRSPSVRGWSPLKLAIDSHVQVLMKLLFDRGVDLNRPTIEDNWLPLIHAINTNRPNTVQRLLERKSNPANVNLQDPNTELSPLCLALRYERVAIAKQLIAYGSDLSGENGDRQTPLIEAVKNNDRDSVSLLIRKKALPNIIDKNKWSALHYAVNKKYTDITWLLVTKGANVNFPGSGVPALLDVALSVDDLPVAWLLRHHGVDVHATDGLGMTALHRACVEGNLSHVRFLLDMGSKTDLKDATKSTPLHHSVLRGLDNVVDLLASRVSQAGGLDHQDDKNNTALILATMLKKHKMVESLLHYGASCDVKGQDGLTALHRAANLGFSDGLKIMVTKAGNIDLADSEGYTALHHAVNSEDSNMDIVDILCDGGADLEKQQKGGLSPRELALSLNKEDIAHRLDVHITRKQRRAGNGGTYEWRG</sequence>
<dbReference type="Gene3D" id="1.25.40.20">
    <property type="entry name" value="Ankyrin repeat-containing domain"/>
    <property type="match status" value="4"/>
</dbReference>
<dbReference type="AlphaFoldDB" id="A0A428SDC8"/>
<comment type="caution">
    <text evidence="4">The sequence shown here is derived from an EMBL/GenBank/DDBJ whole genome shotgun (WGS) entry which is preliminary data.</text>
</comment>
<dbReference type="Pfam" id="PF12796">
    <property type="entry name" value="Ank_2"/>
    <property type="match status" value="4"/>
</dbReference>
<gene>
    <name evidence="4" type="ORF">CDV31_016207</name>
</gene>
<feature type="repeat" description="ANK" evidence="3">
    <location>
        <begin position="708"/>
        <end position="742"/>
    </location>
</feature>
<dbReference type="EMBL" id="NIZV01000495">
    <property type="protein sequence ID" value="RSL87744.1"/>
    <property type="molecule type" value="Genomic_DNA"/>
</dbReference>
<evidence type="ECO:0000313" key="5">
    <source>
        <dbReference type="Proteomes" id="UP000288429"/>
    </source>
</evidence>
<dbReference type="PROSITE" id="PS50088">
    <property type="entry name" value="ANK_REPEAT"/>
    <property type="match status" value="7"/>
</dbReference>